<keyword evidence="1" id="KW-0732">Signal</keyword>
<dbReference type="EMBL" id="LT558124">
    <property type="protein sequence ID" value="SAM82783.1"/>
    <property type="molecule type" value="Genomic_DNA"/>
</dbReference>
<gene>
    <name evidence="3" type="ORF">UBRO_04902</name>
</gene>
<feature type="chain" id="PRO_5009664172" description="Glycosyl transferase CAP10 domain-containing protein" evidence="1">
    <location>
        <begin position="24"/>
        <end position="459"/>
    </location>
</feature>
<feature type="signal peptide" evidence="1">
    <location>
        <begin position="1"/>
        <end position="23"/>
    </location>
</feature>
<dbReference type="Proteomes" id="UP000179920">
    <property type="component" value="Chromosome VIII"/>
</dbReference>
<accession>A0A1K0G5N6</accession>
<dbReference type="InterPro" id="IPR051091">
    <property type="entry name" value="O-Glucosyltr/Glycosyltrsf_90"/>
</dbReference>
<name>A0A1K0G5N6_9BASI</name>
<protein>
    <recommendedName>
        <fullName evidence="2">Glycosyl transferase CAP10 domain-containing protein</fullName>
    </recommendedName>
</protein>
<dbReference type="OrthoDB" id="202415at2759"/>
<dbReference type="SMART" id="SM00672">
    <property type="entry name" value="CAP10"/>
    <property type="match status" value="1"/>
</dbReference>
<sequence length="459" mass="50971">MAGFGVIFVSLCLIFSIIPLATVLPNYKSTLPWPSANDGQSSMDVRRREDLHMRQEVCRTEFPRFYPQLAANEIAWKKKGGIGYHDVQSAAGNCRHGCVHLVLKHGQVFIRQQAKDWQSRVRSVLQLLTDAYKGAGEEERSMMEGIELVISTADFDGFTDPIGSRGAGWVLDKKVNETDGQYLFPDFSFASWPEAGIASYPEFRRAAEQVNVETPWRSKANKAFWRGDALLNSAIQARNSLLSVATGPGTEEWSDVKRTSFWEQGPGIGKIVSAPEHCRHRFLIHSEGVAYSGRSKFILGCQSTVITHELEWEQHFHPALISSPSSADQNHIQLPGTYFENLAQTMQNLIREEIDAEGAVLSRMATTGEKIAKNAKRTLTDRYLTPAATACYVRAALMSYRRMMDSRSWPGGQAAELREGGGVKPGAGTDKATLKDLGVKGDVEYGVWCNLGQPEWPPQ</sequence>
<dbReference type="Pfam" id="PF05686">
    <property type="entry name" value="Glyco_transf_90"/>
    <property type="match status" value="1"/>
</dbReference>
<organism evidence="3 4">
    <name type="scientific">Ustilago bromivora</name>
    <dbReference type="NCBI Taxonomy" id="307758"/>
    <lineage>
        <taxon>Eukaryota</taxon>
        <taxon>Fungi</taxon>
        <taxon>Dikarya</taxon>
        <taxon>Basidiomycota</taxon>
        <taxon>Ustilaginomycotina</taxon>
        <taxon>Ustilaginomycetes</taxon>
        <taxon>Ustilaginales</taxon>
        <taxon>Ustilaginaceae</taxon>
        <taxon>Ustilago</taxon>
    </lineage>
</organism>
<evidence type="ECO:0000313" key="3">
    <source>
        <dbReference type="EMBL" id="SAM82783.1"/>
    </source>
</evidence>
<reference evidence="4" key="1">
    <citation type="submission" date="2016-04" db="EMBL/GenBank/DDBJ databases">
        <authorList>
            <person name="Guldener U."/>
            <person name="Guldener U."/>
        </authorList>
    </citation>
    <scope>NUCLEOTIDE SEQUENCE [LARGE SCALE GENOMIC DNA]</scope>
    <source>
        <strain evidence="4">UB2112</strain>
    </source>
</reference>
<dbReference type="InterPro" id="IPR006598">
    <property type="entry name" value="CAP10"/>
</dbReference>
<proteinExistence type="predicted"/>
<dbReference type="AlphaFoldDB" id="A0A1K0G5N6"/>
<dbReference type="PANTHER" id="PTHR12203">
    <property type="entry name" value="KDEL LYS-ASP-GLU-LEU CONTAINING - RELATED"/>
    <property type="match status" value="1"/>
</dbReference>
<evidence type="ECO:0000256" key="1">
    <source>
        <dbReference type="SAM" id="SignalP"/>
    </source>
</evidence>
<dbReference type="PANTHER" id="PTHR12203:SF107">
    <property type="entry name" value="GLYCOSYL TRANSFERASE CAP10 DOMAIN-CONTAINING PROTEIN"/>
    <property type="match status" value="1"/>
</dbReference>
<evidence type="ECO:0000313" key="4">
    <source>
        <dbReference type="Proteomes" id="UP000179920"/>
    </source>
</evidence>
<evidence type="ECO:0000259" key="2">
    <source>
        <dbReference type="SMART" id="SM00672"/>
    </source>
</evidence>
<feature type="domain" description="Glycosyl transferase CAP10" evidence="2">
    <location>
        <begin position="142"/>
        <end position="353"/>
    </location>
</feature>